<reference evidence="2" key="1">
    <citation type="submission" date="2016-10" db="EMBL/GenBank/DDBJ databases">
        <authorList>
            <person name="Varghese N."/>
            <person name="Submissions S."/>
        </authorList>
    </citation>
    <scope>NUCLEOTIDE SEQUENCE [LARGE SCALE GENOMIC DNA]</scope>
    <source>
        <strain evidence="2">MO64</strain>
    </source>
</reference>
<evidence type="ECO:0000313" key="1">
    <source>
        <dbReference type="EMBL" id="SFK50028.1"/>
    </source>
</evidence>
<dbReference type="EMBL" id="FOSR01000003">
    <property type="protein sequence ID" value="SFK50028.1"/>
    <property type="molecule type" value="Genomic_DNA"/>
</dbReference>
<protein>
    <submittedName>
        <fullName evidence="1">Nucleotidyl transferase AbiEii toxin, Type IV TA system</fullName>
    </submittedName>
</protein>
<keyword evidence="1" id="KW-0808">Transferase</keyword>
<keyword evidence="2" id="KW-1185">Reference proteome</keyword>
<accession>A0A1I4A122</accession>
<dbReference type="AlphaFoldDB" id="A0A1I4A122"/>
<dbReference type="InterPro" id="IPR014942">
    <property type="entry name" value="AbiEii"/>
</dbReference>
<evidence type="ECO:0000313" key="2">
    <source>
        <dbReference type="Proteomes" id="UP000198725"/>
    </source>
</evidence>
<dbReference type="Pfam" id="PF08843">
    <property type="entry name" value="AbiEii"/>
    <property type="match status" value="1"/>
</dbReference>
<proteinExistence type="predicted"/>
<dbReference type="GO" id="GO:0016740">
    <property type="term" value="F:transferase activity"/>
    <property type="evidence" value="ECO:0007669"/>
    <property type="project" value="UniProtKB-KW"/>
</dbReference>
<sequence length="242" mass="27070">MFERLHHRRVAQVLLALDGGRLDAMQCRFGGGTAIALRWGEFRESVDMDFLVSDAEAYRELRQCLAGADDLAPLLRAGVAPIRLLRPWRIDQYGIRTVLQVESSEIKFEIVREARIVLDPPGRNDRLCGIGTLTDIDAAASKLLANADRWRDDSVFSRDAIDLAMMNQPPRRLRPALEKARCAYGDVVRIDLDKALKRLRGDPVHLQHCLGALSMTLPPAALQQRLRALQRRLDVVAADGCA</sequence>
<organism evidence="1 2">
    <name type="scientific">Rhodanobacter glycinis</name>
    <dbReference type="NCBI Taxonomy" id="582702"/>
    <lineage>
        <taxon>Bacteria</taxon>
        <taxon>Pseudomonadati</taxon>
        <taxon>Pseudomonadota</taxon>
        <taxon>Gammaproteobacteria</taxon>
        <taxon>Lysobacterales</taxon>
        <taxon>Rhodanobacteraceae</taxon>
        <taxon>Rhodanobacter</taxon>
    </lineage>
</organism>
<name>A0A1I4A122_9GAMM</name>
<gene>
    <name evidence="1" type="ORF">SAMN05192579_103215</name>
</gene>
<dbReference type="Proteomes" id="UP000198725">
    <property type="component" value="Unassembled WGS sequence"/>
</dbReference>